<proteinExistence type="predicted"/>
<accession>A0ABW7YFQ2</accession>
<dbReference type="SUPFAM" id="SSF51679">
    <property type="entry name" value="Bacterial luciferase-like"/>
    <property type="match status" value="1"/>
</dbReference>
<evidence type="ECO:0000313" key="3">
    <source>
        <dbReference type="EMBL" id="MFI5681247.1"/>
    </source>
</evidence>
<feature type="domain" description="Luciferase-like" evidence="2">
    <location>
        <begin position="4"/>
        <end position="319"/>
    </location>
</feature>
<protein>
    <submittedName>
        <fullName evidence="3">MsnO8 family LLM class oxidoreductase</fullName>
        <ecNumber evidence="3">1.-.-.-</ecNumber>
    </submittedName>
</protein>
<dbReference type="Gene3D" id="3.20.20.30">
    <property type="entry name" value="Luciferase-like domain"/>
    <property type="match status" value="1"/>
</dbReference>
<evidence type="ECO:0000259" key="2">
    <source>
        <dbReference type="Pfam" id="PF00296"/>
    </source>
</evidence>
<dbReference type="NCBIfam" id="TIGR03558">
    <property type="entry name" value="oxido_grp_1"/>
    <property type="match status" value="1"/>
</dbReference>
<evidence type="ECO:0000313" key="4">
    <source>
        <dbReference type="Proteomes" id="UP001612415"/>
    </source>
</evidence>
<dbReference type="CDD" id="cd00347">
    <property type="entry name" value="Flavin_utilizing_monoxygenases"/>
    <property type="match status" value="1"/>
</dbReference>
<dbReference type="EC" id="1.-.-.-" evidence="3"/>
<comment type="similarity">
    <text evidence="1">To bacterial alkanal monooxygenase alpha and beta chains.</text>
</comment>
<dbReference type="Proteomes" id="UP001612415">
    <property type="component" value="Unassembled WGS sequence"/>
</dbReference>
<comment type="caution">
    <text evidence="3">The sequence shown here is derived from an EMBL/GenBank/DDBJ whole genome shotgun (WGS) entry which is preliminary data.</text>
</comment>
<dbReference type="InterPro" id="IPR019949">
    <property type="entry name" value="CmoO-like"/>
</dbReference>
<sequence length="347" mass="36985">MRYSILDISPVPPGGTGTDAFKQSASLISVAERAGYERYWVAEHHGIGHRNAGSAPEVLIAHLATLTSRIRVGSGAVLVDKYRPYKVADTFRVLHAMFPGRIDLGVGRGSGPPPVEAALGGADDYDDDPRFAALAAATALMGYREQLAELLAWLSHDFPPEHPFAAYPLSPGVAGGPQPWLLGSSAESAVLAGQLGMRYCFAAFLNPRDAPSVLSIYRSAFRPSYGGTVPYAMLAVSAVCAPTDEEADLLRAGAELHSRRVADRDPAVDLPLPTPARALAELGHVPAPVAVKPGHWPRHLSGSPERVREQLALIGAESGAQELMICDLVGDHTARLRSYELLARRPV</sequence>
<organism evidence="3 4">
    <name type="scientific">Streptomyces cellulosae</name>
    <dbReference type="NCBI Taxonomy" id="1968"/>
    <lineage>
        <taxon>Bacteria</taxon>
        <taxon>Bacillati</taxon>
        <taxon>Actinomycetota</taxon>
        <taxon>Actinomycetes</taxon>
        <taxon>Kitasatosporales</taxon>
        <taxon>Streptomycetaceae</taxon>
        <taxon>Streptomyces</taxon>
    </lineage>
</organism>
<dbReference type="PANTHER" id="PTHR30137">
    <property type="entry name" value="LUCIFERASE-LIKE MONOOXYGENASE"/>
    <property type="match status" value="1"/>
</dbReference>
<dbReference type="PANTHER" id="PTHR30137:SF6">
    <property type="entry name" value="LUCIFERASE-LIKE MONOOXYGENASE"/>
    <property type="match status" value="1"/>
</dbReference>
<dbReference type="GO" id="GO:0016491">
    <property type="term" value="F:oxidoreductase activity"/>
    <property type="evidence" value="ECO:0007669"/>
    <property type="project" value="UniProtKB-KW"/>
</dbReference>
<dbReference type="InterPro" id="IPR036661">
    <property type="entry name" value="Luciferase-like_sf"/>
</dbReference>
<dbReference type="Pfam" id="PF00296">
    <property type="entry name" value="Bac_luciferase"/>
    <property type="match status" value="1"/>
</dbReference>
<dbReference type="RefSeq" id="WP_398661771.1">
    <property type="nucleotide sequence ID" value="NZ_JBITDC010000027.1"/>
</dbReference>
<evidence type="ECO:0000256" key="1">
    <source>
        <dbReference type="ARBA" id="ARBA00007789"/>
    </source>
</evidence>
<gene>
    <name evidence="3" type="ORF">ACIA8P_42695</name>
</gene>
<keyword evidence="4" id="KW-1185">Reference proteome</keyword>
<dbReference type="InterPro" id="IPR011251">
    <property type="entry name" value="Luciferase-like_dom"/>
</dbReference>
<dbReference type="InterPro" id="IPR050766">
    <property type="entry name" value="Bact_Lucif_Oxidored"/>
</dbReference>
<dbReference type="EMBL" id="JBITDC010000027">
    <property type="protein sequence ID" value="MFI5681247.1"/>
    <property type="molecule type" value="Genomic_DNA"/>
</dbReference>
<name>A0ABW7YFQ2_STRCE</name>
<keyword evidence="3" id="KW-0560">Oxidoreductase</keyword>
<reference evidence="3 4" key="1">
    <citation type="submission" date="2024-10" db="EMBL/GenBank/DDBJ databases">
        <title>The Natural Products Discovery Center: Release of the First 8490 Sequenced Strains for Exploring Actinobacteria Biosynthetic Diversity.</title>
        <authorList>
            <person name="Kalkreuter E."/>
            <person name="Kautsar S.A."/>
            <person name="Yang D."/>
            <person name="Bader C.D."/>
            <person name="Teijaro C.N."/>
            <person name="Fluegel L."/>
            <person name="Davis C.M."/>
            <person name="Simpson J.R."/>
            <person name="Lauterbach L."/>
            <person name="Steele A.D."/>
            <person name="Gui C."/>
            <person name="Meng S."/>
            <person name="Li G."/>
            <person name="Viehrig K."/>
            <person name="Ye F."/>
            <person name="Su P."/>
            <person name="Kiefer A.F."/>
            <person name="Nichols A."/>
            <person name="Cepeda A.J."/>
            <person name="Yan W."/>
            <person name="Fan B."/>
            <person name="Jiang Y."/>
            <person name="Adhikari A."/>
            <person name="Zheng C.-J."/>
            <person name="Schuster L."/>
            <person name="Cowan T.M."/>
            <person name="Smanski M.J."/>
            <person name="Chevrette M.G."/>
            <person name="De Carvalho L.P.S."/>
            <person name="Shen B."/>
        </authorList>
    </citation>
    <scope>NUCLEOTIDE SEQUENCE [LARGE SCALE GENOMIC DNA]</scope>
    <source>
        <strain evidence="3 4">NPDC051599</strain>
    </source>
</reference>